<comment type="caution">
    <text evidence="2">The sequence shown here is derived from an EMBL/GenBank/DDBJ whole genome shotgun (WGS) entry which is preliminary data.</text>
</comment>
<evidence type="ECO:0000313" key="2">
    <source>
        <dbReference type="EMBL" id="KAK9103951.1"/>
    </source>
</evidence>
<organism evidence="2 3">
    <name type="scientific">Stephania japonica</name>
    <dbReference type="NCBI Taxonomy" id="461633"/>
    <lineage>
        <taxon>Eukaryota</taxon>
        <taxon>Viridiplantae</taxon>
        <taxon>Streptophyta</taxon>
        <taxon>Embryophyta</taxon>
        <taxon>Tracheophyta</taxon>
        <taxon>Spermatophyta</taxon>
        <taxon>Magnoliopsida</taxon>
        <taxon>Ranunculales</taxon>
        <taxon>Menispermaceae</taxon>
        <taxon>Menispermoideae</taxon>
        <taxon>Cissampelideae</taxon>
        <taxon>Stephania</taxon>
    </lineage>
</organism>
<accession>A0AAP0I0X1</accession>
<sequence length="86" mass="9892">MAKVVRPNKAQQNVFAQEVPTSVLRCFRCVRIFQVRSCEGVVCVVYFVISCVYMCVLLFAAPWSRLRPMGSRRDPHTTWINGPFSH</sequence>
<reference evidence="2 3" key="1">
    <citation type="submission" date="2024-01" db="EMBL/GenBank/DDBJ databases">
        <title>Genome assemblies of Stephania.</title>
        <authorList>
            <person name="Yang L."/>
        </authorList>
    </citation>
    <scope>NUCLEOTIDE SEQUENCE [LARGE SCALE GENOMIC DNA]</scope>
    <source>
        <strain evidence="2">QJT</strain>
        <tissue evidence="2">Leaf</tissue>
    </source>
</reference>
<evidence type="ECO:0000313" key="3">
    <source>
        <dbReference type="Proteomes" id="UP001417504"/>
    </source>
</evidence>
<evidence type="ECO:0000256" key="1">
    <source>
        <dbReference type="SAM" id="Phobius"/>
    </source>
</evidence>
<keyword evidence="1" id="KW-0812">Transmembrane</keyword>
<dbReference type="Proteomes" id="UP001417504">
    <property type="component" value="Unassembled WGS sequence"/>
</dbReference>
<protein>
    <submittedName>
        <fullName evidence="2">Uncharacterized protein</fullName>
    </submittedName>
</protein>
<gene>
    <name evidence="2" type="ORF">Sjap_021205</name>
</gene>
<keyword evidence="1" id="KW-0472">Membrane</keyword>
<keyword evidence="1" id="KW-1133">Transmembrane helix</keyword>
<keyword evidence="3" id="KW-1185">Reference proteome</keyword>
<name>A0AAP0I0X1_9MAGN</name>
<proteinExistence type="predicted"/>
<feature type="transmembrane region" description="Helical" evidence="1">
    <location>
        <begin position="44"/>
        <end position="63"/>
    </location>
</feature>
<dbReference type="AlphaFoldDB" id="A0AAP0I0X1"/>
<dbReference type="EMBL" id="JBBNAE010000008">
    <property type="protein sequence ID" value="KAK9103951.1"/>
    <property type="molecule type" value="Genomic_DNA"/>
</dbReference>